<dbReference type="Proteomes" id="UP000531659">
    <property type="component" value="Unassembled WGS sequence"/>
</dbReference>
<dbReference type="PROSITE" id="PS50929">
    <property type="entry name" value="ABC_TM1F"/>
    <property type="match status" value="1"/>
</dbReference>
<dbReference type="AlphaFoldDB" id="A0A7Y3WTZ0"/>
<accession>A0A7Y3WTZ0</accession>
<dbReference type="GO" id="GO:0016887">
    <property type="term" value="F:ATP hydrolysis activity"/>
    <property type="evidence" value="ECO:0007669"/>
    <property type="project" value="InterPro"/>
</dbReference>
<dbReference type="GeneID" id="83594871"/>
<evidence type="ECO:0000256" key="1">
    <source>
        <dbReference type="ARBA" id="ARBA00004651"/>
    </source>
</evidence>
<evidence type="ECO:0000313" key="11">
    <source>
        <dbReference type="Proteomes" id="UP000531659"/>
    </source>
</evidence>
<dbReference type="InterPro" id="IPR039421">
    <property type="entry name" value="Type_1_exporter"/>
</dbReference>
<organism evidence="10 11">
    <name type="scientific">Clostridium estertheticum</name>
    <dbReference type="NCBI Taxonomy" id="238834"/>
    <lineage>
        <taxon>Bacteria</taxon>
        <taxon>Bacillati</taxon>
        <taxon>Bacillota</taxon>
        <taxon>Clostridia</taxon>
        <taxon>Eubacteriales</taxon>
        <taxon>Clostridiaceae</taxon>
        <taxon>Clostridium</taxon>
    </lineage>
</organism>
<dbReference type="Gene3D" id="3.40.50.300">
    <property type="entry name" value="P-loop containing nucleotide triphosphate hydrolases"/>
    <property type="match status" value="1"/>
</dbReference>
<keyword evidence="6 7" id="KW-0472">Membrane</keyword>
<sequence length="599" mass="69152">MNKVNNEHVSFKDIVKTIKMIPKIFTLISNMDKKSFVIIIALSLIIGLTPILSLFTSQYLLNMIYKKNFYLVMVAFICYFFVSAFDDFISNIKGYYEFKFESVISYNINVKVMNKCSKLSLKDFENSEIYDKLQRVQEQVAFKPYQVFQSIIQLITAIVTLVSAITILINWKPWVLIVLLIVPAIFSLYFIKISQREFNVEYGRSKERRKSWYLSYILTKDSTFKEIKLYNLSTYILNKFKDINKTFIKQDIKLFKRRSIFTLSFGFIEQICTSSILLIIIYSALLNKMLIGNVVGFIKAISLTESNTKSIINTMYSLYKNNLYINQLFEFLALPEEQSNNTLIGNNIDFIENIKIKNLTFKYPTASKEVLKNINLDIKKGERIAIVGQNGSGKSTLVKLLLKLYNTDNDSIFYNNKSINHYNTEQMQSCIGVLFQDFIKYELTLKENVGFGNIEKINEKHEMRGALEKAQVNFIDDLDAQLGLWFDDGIQFSGGQWQKIALARAFFRNASLYVLDEPSSALDPIAEKQIIDMFIEMTKDKIGIFISHRLSTAMLADKIVVMDKGRISGVGTHDVLLKTNAIYKEMYELETIKDINLAS</sequence>
<dbReference type="RefSeq" id="WP_171299249.1">
    <property type="nucleotide sequence ID" value="NZ_CP077617.1"/>
</dbReference>
<dbReference type="SMART" id="SM00382">
    <property type="entry name" value="AAA"/>
    <property type="match status" value="1"/>
</dbReference>
<keyword evidence="2 7" id="KW-0812">Transmembrane</keyword>
<comment type="subcellular location">
    <subcellularLocation>
        <location evidence="1">Cell membrane</location>
        <topology evidence="1">Multi-pass membrane protein</topology>
    </subcellularLocation>
</comment>
<protein>
    <submittedName>
        <fullName evidence="10">ABC transporter ATP-binding protein</fullName>
    </submittedName>
</protein>
<dbReference type="GO" id="GO:0005524">
    <property type="term" value="F:ATP binding"/>
    <property type="evidence" value="ECO:0007669"/>
    <property type="project" value="UniProtKB-KW"/>
</dbReference>
<feature type="domain" description="ABC transporter" evidence="8">
    <location>
        <begin position="354"/>
        <end position="589"/>
    </location>
</feature>
<evidence type="ECO:0000256" key="2">
    <source>
        <dbReference type="ARBA" id="ARBA00022692"/>
    </source>
</evidence>
<evidence type="ECO:0000256" key="3">
    <source>
        <dbReference type="ARBA" id="ARBA00022741"/>
    </source>
</evidence>
<dbReference type="InterPro" id="IPR027417">
    <property type="entry name" value="P-loop_NTPase"/>
</dbReference>
<feature type="transmembrane region" description="Helical" evidence="7">
    <location>
        <begin position="69"/>
        <end position="89"/>
    </location>
</feature>
<evidence type="ECO:0000256" key="5">
    <source>
        <dbReference type="ARBA" id="ARBA00022989"/>
    </source>
</evidence>
<dbReference type="PROSITE" id="PS50893">
    <property type="entry name" value="ABC_TRANSPORTER_2"/>
    <property type="match status" value="1"/>
</dbReference>
<dbReference type="PANTHER" id="PTHR24221:SF646">
    <property type="entry name" value="HAEMOLYSIN SECRETION ATP-BINDING PROTEIN"/>
    <property type="match status" value="1"/>
</dbReference>
<evidence type="ECO:0000256" key="7">
    <source>
        <dbReference type="SAM" id="Phobius"/>
    </source>
</evidence>
<feature type="domain" description="ABC transmembrane type-1" evidence="9">
    <location>
        <begin position="37"/>
        <end position="298"/>
    </location>
</feature>
<dbReference type="SUPFAM" id="SSF90123">
    <property type="entry name" value="ABC transporter transmembrane region"/>
    <property type="match status" value="1"/>
</dbReference>
<feature type="transmembrane region" description="Helical" evidence="7">
    <location>
        <begin position="36"/>
        <end position="57"/>
    </location>
</feature>
<comment type="caution">
    <text evidence="10">The sequence shown here is derived from an EMBL/GenBank/DDBJ whole genome shotgun (WGS) entry which is preliminary data.</text>
</comment>
<dbReference type="EMBL" id="JABEYB010000032">
    <property type="protein sequence ID" value="NNU78717.1"/>
    <property type="molecule type" value="Genomic_DNA"/>
</dbReference>
<dbReference type="PROSITE" id="PS00211">
    <property type="entry name" value="ABC_TRANSPORTER_1"/>
    <property type="match status" value="1"/>
</dbReference>
<dbReference type="GO" id="GO:0034040">
    <property type="term" value="F:ATPase-coupled lipid transmembrane transporter activity"/>
    <property type="evidence" value="ECO:0007669"/>
    <property type="project" value="TreeGrafter"/>
</dbReference>
<feature type="transmembrane region" description="Helical" evidence="7">
    <location>
        <begin position="147"/>
        <end position="168"/>
    </location>
</feature>
<reference evidence="10 11" key="1">
    <citation type="submission" date="2020-05" db="EMBL/GenBank/DDBJ databases">
        <title>Complete genome of Clostridium estertheticum subspecies estertheticum, isolated from Vacuum packed lamb meat from New Zealand imported to Switzerland.</title>
        <authorList>
            <person name="Wambui J."/>
            <person name="Stevens M.J.A."/>
            <person name="Stephan R."/>
        </authorList>
    </citation>
    <scope>NUCLEOTIDE SEQUENCE [LARGE SCALE GENOMIC DNA]</scope>
    <source>
        <strain evidence="10 11">CEST001</strain>
    </source>
</reference>
<feature type="transmembrane region" description="Helical" evidence="7">
    <location>
        <begin position="174"/>
        <end position="191"/>
    </location>
</feature>
<evidence type="ECO:0000313" key="10">
    <source>
        <dbReference type="EMBL" id="NNU78717.1"/>
    </source>
</evidence>
<name>A0A7Y3WTZ0_9CLOT</name>
<dbReference type="InterPro" id="IPR003439">
    <property type="entry name" value="ABC_transporter-like_ATP-bd"/>
</dbReference>
<proteinExistence type="predicted"/>
<evidence type="ECO:0000256" key="6">
    <source>
        <dbReference type="ARBA" id="ARBA00023136"/>
    </source>
</evidence>
<dbReference type="InterPro" id="IPR011527">
    <property type="entry name" value="ABC1_TM_dom"/>
</dbReference>
<dbReference type="Gene3D" id="1.20.1560.10">
    <property type="entry name" value="ABC transporter type 1, transmembrane domain"/>
    <property type="match status" value="1"/>
</dbReference>
<evidence type="ECO:0000259" key="9">
    <source>
        <dbReference type="PROSITE" id="PS50929"/>
    </source>
</evidence>
<dbReference type="CDD" id="cd03228">
    <property type="entry name" value="ABCC_MRP_Like"/>
    <property type="match status" value="1"/>
</dbReference>
<dbReference type="Pfam" id="PF00005">
    <property type="entry name" value="ABC_tran"/>
    <property type="match status" value="1"/>
</dbReference>
<dbReference type="SUPFAM" id="SSF52540">
    <property type="entry name" value="P-loop containing nucleoside triphosphate hydrolases"/>
    <property type="match status" value="1"/>
</dbReference>
<dbReference type="PANTHER" id="PTHR24221">
    <property type="entry name" value="ATP-BINDING CASSETTE SUB-FAMILY B"/>
    <property type="match status" value="1"/>
</dbReference>
<feature type="transmembrane region" description="Helical" evidence="7">
    <location>
        <begin position="260"/>
        <end position="285"/>
    </location>
</feature>
<dbReference type="InterPro" id="IPR003593">
    <property type="entry name" value="AAA+_ATPase"/>
</dbReference>
<keyword evidence="5 7" id="KW-1133">Transmembrane helix</keyword>
<dbReference type="GO" id="GO:0140359">
    <property type="term" value="F:ABC-type transporter activity"/>
    <property type="evidence" value="ECO:0007669"/>
    <property type="project" value="InterPro"/>
</dbReference>
<keyword evidence="3" id="KW-0547">Nucleotide-binding</keyword>
<keyword evidence="4 10" id="KW-0067">ATP-binding</keyword>
<dbReference type="InterPro" id="IPR036640">
    <property type="entry name" value="ABC1_TM_sf"/>
</dbReference>
<dbReference type="GO" id="GO:0005886">
    <property type="term" value="C:plasma membrane"/>
    <property type="evidence" value="ECO:0007669"/>
    <property type="project" value="UniProtKB-SubCell"/>
</dbReference>
<evidence type="ECO:0000256" key="4">
    <source>
        <dbReference type="ARBA" id="ARBA00022840"/>
    </source>
</evidence>
<evidence type="ECO:0000259" key="8">
    <source>
        <dbReference type="PROSITE" id="PS50893"/>
    </source>
</evidence>
<gene>
    <name evidence="10" type="ORF">HLQ16_22790</name>
</gene>
<dbReference type="InterPro" id="IPR017871">
    <property type="entry name" value="ABC_transporter-like_CS"/>
</dbReference>